<evidence type="ECO:0000259" key="2">
    <source>
        <dbReference type="Pfam" id="PF10135"/>
    </source>
</evidence>
<name>A0ABU5DM76_9BURK</name>
<accession>A0ABU5DM76</accession>
<dbReference type="EMBL" id="JAXCLA010000008">
    <property type="protein sequence ID" value="MDY0747415.1"/>
    <property type="molecule type" value="Genomic_DNA"/>
</dbReference>
<protein>
    <submittedName>
        <fullName evidence="3">Rod-binding protein</fullName>
    </submittedName>
</protein>
<dbReference type="Pfam" id="PF10135">
    <property type="entry name" value="Rod-binding"/>
    <property type="match status" value="1"/>
</dbReference>
<feature type="region of interest" description="Disordered" evidence="1">
    <location>
        <begin position="1"/>
        <end position="21"/>
    </location>
</feature>
<dbReference type="Proteomes" id="UP001285263">
    <property type="component" value="Unassembled WGS sequence"/>
</dbReference>
<reference evidence="3 4" key="1">
    <citation type="submission" date="2023-11" db="EMBL/GenBank/DDBJ databases">
        <title>Paucibacter sp. nov., isolated from fresh soil in Korea.</title>
        <authorList>
            <person name="Le N.T.T."/>
        </authorList>
    </citation>
    <scope>NUCLEOTIDE SEQUENCE [LARGE SCALE GENOMIC DNA]</scope>
    <source>
        <strain evidence="3 4">R3-3</strain>
    </source>
</reference>
<evidence type="ECO:0000256" key="1">
    <source>
        <dbReference type="SAM" id="MobiDB-lite"/>
    </source>
</evidence>
<evidence type="ECO:0000313" key="3">
    <source>
        <dbReference type="EMBL" id="MDY0747415.1"/>
    </source>
</evidence>
<proteinExistence type="predicted"/>
<sequence>MKIDDSLTPKPDGDDAKVRAQATQAAEKFESFFIGQMLHKMRASTRELAGDDSPFKDKVNEDMQDFADNQMADSIAGQHAFGIADVILKQLLPGNRVP</sequence>
<comment type="caution">
    <text evidence="3">The sequence shown here is derived from an EMBL/GenBank/DDBJ whole genome shotgun (WGS) entry which is preliminary data.</text>
</comment>
<organism evidence="3 4">
    <name type="scientific">Roseateles agri</name>
    <dbReference type="NCBI Taxonomy" id="3098619"/>
    <lineage>
        <taxon>Bacteria</taxon>
        <taxon>Pseudomonadati</taxon>
        <taxon>Pseudomonadota</taxon>
        <taxon>Betaproteobacteria</taxon>
        <taxon>Burkholderiales</taxon>
        <taxon>Sphaerotilaceae</taxon>
        <taxon>Roseateles</taxon>
    </lineage>
</organism>
<gene>
    <name evidence="3" type="ORF">SNE35_23125</name>
</gene>
<evidence type="ECO:0000313" key="4">
    <source>
        <dbReference type="Proteomes" id="UP001285263"/>
    </source>
</evidence>
<feature type="compositionally biased region" description="Basic and acidic residues" evidence="1">
    <location>
        <begin position="1"/>
        <end position="18"/>
    </location>
</feature>
<dbReference type="InterPro" id="IPR019301">
    <property type="entry name" value="Flagellar_prot_FlgJ_N"/>
</dbReference>
<feature type="domain" description="Flagellar protein FlgJ N-terminal" evidence="2">
    <location>
        <begin position="41"/>
        <end position="90"/>
    </location>
</feature>
<keyword evidence="4" id="KW-1185">Reference proteome</keyword>